<dbReference type="Proteomes" id="UP000230069">
    <property type="component" value="Unassembled WGS sequence"/>
</dbReference>
<evidence type="ECO:0000313" key="2">
    <source>
        <dbReference type="Proteomes" id="UP000230069"/>
    </source>
</evidence>
<dbReference type="EMBL" id="KZ305128">
    <property type="protein sequence ID" value="PIA25500.1"/>
    <property type="molecule type" value="Genomic_DNA"/>
</dbReference>
<name>A0A2G5C2J4_AQUCA</name>
<proteinExistence type="predicted"/>
<evidence type="ECO:0000313" key="1">
    <source>
        <dbReference type="EMBL" id="PIA25500.1"/>
    </source>
</evidence>
<organism evidence="1 2">
    <name type="scientific">Aquilegia coerulea</name>
    <name type="common">Rocky mountain columbine</name>
    <dbReference type="NCBI Taxonomy" id="218851"/>
    <lineage>
        <taxon>Eukaryota</taxon>
        <taxon>Viridiplantae</taxon>
        <taxon>Streptophyta</taxon>
        <taxon>Embryophyta</taxon>
        <taxon>Tracheophyta</taxon>
        <taxon>Spermatophyta</taxon>
        <taxon>Magnoliopsida</taxon>
        <taxon>Ranunculales</taxon>
        <taxon>Ranunculaceae</taxon>
        <taxon>Thalictroideae</taxon>
        <taxon>Aquilegia</taxon>
    </lineage>
</organism>
<keyword evidence="2" id="KW-1185">Reference proteome</keyword>
<dbReference type="InParanoid" id="A0A2G5C2J4"/>
<sequence>MRRNNRESYVGRRYSILDIHTFDQSLGPKSIFAHYKPLPPYPVPPSPPIYPPPEYYNIFPGSSKVRNKYPSASLYPTKEYYNFPQHVTNPLVGPPMNNDNEEGTSMSFPESPSNYLLDEPLLDDYLDFASFIQ</sequence>
<dbReference type="AlphaFoldDB" id="A0A2G5C2J4"/>
<protein>
    <submittedName>
        <fullName evidence="1">Uncharacterized protein</fullName>
    </submittedName>
</protein>
<accession>A0A2G5C2J4</accession>
<gene>
    <name evidence="1" type="ORF">AQUCO_11200009v1</name>
</gene>
<reference evidence="1 2" key="1">
    <citation type="submission" date="2017-09" db="EMBL/GenBank/DDBJ databases">
        <title>WGS assembly of Aquilegia coerulea Goldsmith.</title>
        <authorList>
            <person name="Hodges S."/>
            <person name="Kramer E."/>
            <person name="Nordborg M."/>
            <person name="Tomkins J."/>
            <person name="Borevitz J."/>
            <person name="Derieg N."/>
            <person name="Yan J."/>
            <person name="Mihaltcheva S."/>
            <person name="Hayes R.D."/>
            <person name="Rokhsar D."/>
        </authorList>
    </citation>
    <scope>NUCLEOTIDE SEQUENCE [LARGE SCALE GENOMIC DNA]</scope>
    <source>
        <strain evidence="2">cv. Goldsmith</strain>
    </source>
</reference>